<accession>A0ABS2WSY7</accession>
<reference evidence="16" key="1">
    <citation type="submission" date="2021-02" db="EMBL/GenBank/DDBJ databases">
        <title>Sulfurospirillum tamanensis sp. nov.</title>
        <authorList>
            <person name="Merkel A.Y."/>
        </authorList>
    </citation>
    <scope>NUCLEOTIDE SEQUENCE [LARGE SCALE GENOMIC DNA]</scope>
    <source>
        <strain evidence="16">T05b</strain>
    </source>
</reference>
<comment type="subcellular location">
    <subcellularLocation>
        <location evidence="2">Cell membrane</location>
        <topology evidence="2">Multi-pass membrane protein</topology>
    </subcellularLocation>
</comment>
<dbReference type="Proteomes" id="UP000703590">
    <property type="component" value="Unassembled WGS sequence"/>
</dbReference>
<evidence type="ECO:0000256" key="13">
    <source>
        <dbReference type="SAM" id="Phobius"/>
    </source>
</evidence>
<keyword evidence="5 15" id="KW-0645">Protease</keyword>
<dbReference type="InterPro" id="IPR008915">
    <property type="entry name" value="Peptidase_M50"/>
</dbReference>
<dbReference type="PANTHER" id="PTHR35864:SF1">
    <property type="entry name" value="ZINC METALLOPROTEASE YWHC-RELATED"/>
    <property type="match status" value="1"/>
</dbReference>
<sequence length="203" mass="22473">MVFSLIIAIVGHEIMHGLMAYRYGDDTAKNAGRLSPNPLLHVDPVGTFLVPSLLYFSTGFLFGWAKPVPVYIRTVIRNGGYLAAIQVSLAGIAYNITLALCASAVLHNLTAPSSMVSLFIYSFFSYLVVINVILALFNLYPIPPLDGSHALSYFAAWMGWHKVAHWMDRAGRYGFILLVLLLISPFSIYVFAPMHYFIGLLLP</sequence>
<evidence type="ECO:0000256" key="7">
    <source>
        <dbReference type="ARBA" id="ARBA00022723"/>
    </source>
</evidence>
<keyword evidence="10 13" id="KW-1133">Transmembrane helix</keyword>
<keyword evidence="12 13" id="KW-0472">Membrane</keyword>
<evidence type="ECO:0000256" key="3">
    <source>
        <dbReference type="ARBA" id="ARBA00007931"/>
    </source>
</evidence>
<reference evidence="15 16" key="3">
    <citation type="submission" date="2021-02" db="EMBL/GenBank/DDBJ databases">
        <authorList>
            <person name="Merkel A.Y."/>
        </authorList>
    </citation>
    <scope>NUCLEOTIDE SEQUENCE [LARGE SCALE GENOMIC DNA]</scope>
    <source>
        <strain evidence="15 16">T05b</strain>
    </source>
</reference>
<dbReference type="CDD" id="cd06158">
    <property type="entry name" value="S2P-M50_like_1"/>
    <property type="match status" value="1"/>
</dbReference>
<dbReference type="InterPro" id="IPR044537">
    <property type="entry name" value="Rip2-like"/>
</dbReference>
<keyword evidence="16" id="KW-1185">Reference proteome</keyword>
<evidence type="ECO:0000256" key="10">
    <source>
        <dbReference type="ARBA" id="ARBA00022989"/>
    </source>
</evidence>
<evidence type="ECO:0000313" key="16">
    <source>
        <dbReference type="Proteomes" id="UP000703590"/>
    </source>
</evidence>
<feature type="transmembrane region" description="Helical" evidence="13">
    <location>
        <begin position="44"/>
        <end position="65"/>
    </location>
</feature>
<evidence type="ECO:0000259" key="14">
    <source>
        <dbReference type="Pfam" id="PF02163"/>
    </source>
</evidence>
<evidence type="ECO:0000256" key="11">
    <source>
        <dbReference type="ARBA" id="ARBA00023049"/>
    </source>
</evidence>
<evidence type="ECO:0000256" key="2">
    <source>
        <dbReference type="ARBA" id="ARBA00004651"/>
    </source>
</evidence>
<keyword evidence="8" id="KW-0378">Hydrolase</keyword>
<feature type="transmembrane region" description="Helical" evidence="13">
    <location>
        <begin position="118"/>
        <end position="140"/>
    </location>
</feature>
<keyword evidence="4" id="KW-1003">Cell membrane</keyword>
<evidence type="ECO:0000256" key="6">
    <source>
        <dbReference type="ARBA" id="ARBA00022692"/>
    </source>
</evidence>
<evidence type="ECO:0000256" key="4">
    <source>
        <dbReference type="ARBA" id="ARBA00022475"/>
    </source>
</evidence>
<evidence type="ECO:0000256" key="5">
    <source>
        <dbReference type="ARBA" id="ARBA00022670"/>
    </source>
</evidence>
<evidence type="ECO:0000256" key="8">
    <source>
        <dbReference type="ARBA" id="ARBA00022801"/>
    </source>
</evidence>
<comment type="cofactor">
    <cofactor evidence="1">
        <name>Zn(2+)</name>
        <dbReference type="ChEBI" id="CHEBI:29105"/>
    </cofactor>
</comment>
<feature type="domain" description="Peptidase M50" evidence="14">
    <location>
        <begin position="115"/>
        <end position="179"/>
    </location>
</feature>
<evidence type="ECO:0000256" key="1">
    <source>
        <dbReference type="ARBA" id="ARBA00001947"/>
    </source>
</evidence>
<keyword evidence="7" id="KW-0479">Metal-binding</keyword>
<evidence type="ECO:0000313" key="15">
    <source>
        <dbReference type="EMBL" id="MBN2964772.1"/>
    </source>
</evidence>
<dbReference type="PANTHER" id="PTHR35864">
    <property type="entry name" value="ZINC METALLOPROTEASE MJ0611-RELATED"/>
    <property type="match status" value="1"/>
</dbReference>
<organism evidence="15 16">
    <name type="scientific">Sulfurospirillum tamanense</name>
    <dbReference type="NCBI Taxonomy" id="2813362"/>
    <lineage>
        <taxon>Bacteria</taxon>
        <taxon>Pseudomonadati</taxon>
        <taxon>Campylobacterota</taxon>
        <taxon>Epsilonproteobacteria</taxon>
        <taxon>Campylobacterales</taxon>
        <taxon>Sulfurospirillaceae</taxon>
        <taxon>Sulfurospirillum</taxon>
    </lineage>
</organism>
<keyword evidence="9" id="KW-0862">Zinc</keyword>
<keyword evidence="11" id="KW-0482">Metalloprotease</keyword>
<protein>
    <submittedName>
        <fullName evidence="15">Site-2 protease family protein</fullName>
    </submittedName>
</protein>
<comment type="caution">
    <text evidence="15">The sequence shown here is derived from an EMBL/GenBank/DDBJ whole genome shotgun (WGS) entry which is preliminary data.</text>
</comment>
<dbReference type="Pfam" id="PF02163">
    <property type="entry name" value="Peptidase_M50"/>
    <property type="match status" value="1"/>
</dbReference>
<name>A0ABS2WSY7_9BACT</name>
<dbReference type="GO" id="GO:0006508">
    <property type="term" value="P:proteolysis"/>
    <property type="evidence" value="ECO:0007669"/>
    <property type="project" value="UniProtKB-KW"/>
</dbReference>
<feature type="transmembrane region" description="Helical" evidence="13">
    <location>
        <begin position="175"/>
        <end position="198"/>
    </location>
</feature>
<dbReference type="InterPro" id="IPR052348">
    <property type="entry name" value="Metallopeptidase_M50B"/>
</dbReference>
<keyword evidence="6 13" id="KW-0812">Transmembrane</keyword>
<evidence type="ECO:0000256" key="9">
    <source>
        <dbReference type="ARBA" id="ARBA00022833"/>
    </source>
</evidence>
<feature type="transmembrane region" description="Helical" evidence="13">
    <location>
        <begin position="81"/>
        <end position="106"/>
    </location>
</feature>
<proteinExistence type="inferred from homology"/>
<dbReference type="EMBL" id="JAFHKK010000017">
    <property type="protein sequence ID" value="MBN2964772.1"/>
    <property type="molecule type" value="Genomic_DNA"/>
</dbReference>
<gene>
    <name evidence="15" type="ORF">JWV37_08260</name>
</gene>
<reference evidence="15 16" key="2">
    <citation type="submission" date="2021-02" db="EMBL/GenBank/DDBJ databases">
        <title>Sulfurospirillum tamanensis sp. nov.</title>
        <authorList>
            <person name="Frolova A."/>
            <person name="Merkel A."/>
            <person name="Slobodkin A."/>
        </authorList>
    </citation>
    <scope>NUCLEOTIDE SEQUENCE [LARGE SCALE GENOMIC DNA]</scope>
    <source>
        <strain evidence="15 16">T05b</strain>
    </source>
</reference>
<comment type="similarity">
    <text evidence="3">Belongs to the peptidase M50B family.</text>
</comment>
<evidence type="ECO:0000256" key="12">
    <source>
        <dbReference type="ARBA" id="ARBA00023136"/>
    </source>
</evidence>
<dbReference type="GO" id="GO:0008233">
    <property type="term" value="F:peptidase activity"/>
    <property type="evidence" value="ECO:0007669"/>
    <property type="project" value="UniProtKB-KW"/>
</dbReference>